<dbReference type="PhylomeDB" id="A7SK32"/>
<evidence type="ECO:0000259" key="1">
    <source>
        <dbReference type="Pfam" id="PF00266"/>
    </source>
</evidence>
<organism evidence="2 3">
    <name type="scientific">Nematostella vectensis</name>
    <name type="common">Starlet sea anemone</name>
    <dbReference type="NCBI Taxonomy" id="45351"/>
    <lineage>
        <taxon>Eukaryota</taxon>
        <taxon>Metazoa</taxon>
        <taxon>Cnidaria</taxon>
        <taxon>Anthozoa</taxon>
        <taxon>Hexacorallia</taxon>
        <taxon>Actiniaria</taxon>
        <taxon>Edwardsiidae</taxon>
        <taxon>Nematostella</taxon>
    </lineage>
</organism>
<dbReference type="eggNOG" id="KOG2840">
    <property type="taxonomic scope" value="Eukaryota"/>
</dbReference>
<proteinExistence type="predicted"/>
<evidence type="ECO:0000313" key="2">
    <source>
        <dbReference type="EMBL" id="EDO35942.1"/>
    </source>
</evidence>
<dbReference type="InterPro" id="IPR000192">
    <property type="entry name" value="Aminotrans_V_dom"/>
</dbReference>
<dbReference type="InterPro" id="IPR015421">
    <property type="entry name" value="PyrdxlP-dep_Trfase_major"/>
</dbReference>
<dbReference type="PANTHER" id="PTHR43686:SF1">
    <property type="entry name" value="AMINOTRAN_5 DOMAIN-CONTAINING PROTEIN"/>
    <property type="match status" value="1"/>
</dbReference>
<dbReference type="SUPFAM" id="SSF53383">
    <property type="entry name" value="PLP-dependent transferases"/>
    <property type="match status" value="1"/>
</dbReference>
<dbReference type="OMA" id="PYLDIDM"/>
<dbReference type="GO" id="GO:0006534">
    <property type="term" value="P:cysteine metabolic process"/>
    <property type="evidence" value="ECO:0000318"/>
    <property type="project" value="GO_Central"/>
</dbReference>
<dbReference type="HOGENOM" id="CLU_003433_9_3_1"/>
<feature type="non-terminal residue" evidence="2">
    <location>
        <position position="1"/>
    </location>
</feature>
<dbReference type="Gene3D" id="3.40.640.10">
    <property type="entry name" value="Type I PLP-dependent aspartate aminotransferase-like (Major domain)"/>
    <property type="match status" value="1"/>
</dbReference>
<dbReference type="PANTHER" id="PTHR43686">
    <property type="entry name" value="SULFURTRANSFERASE-RELATED"/>
    <property type="match status" value="1"/>
</dbReference>
<dbReference type="Gene3D" id="3.90.1150.10">
    <property type="entry name" value="Aspartate Aminotransferase, domain 1"/>
    <property type="match status" value="1"/>
</dbReference>
<dbReference type="InterPro" id="IPR015424">
    <property type="entry name" value="PyrdxlP-dep_Trfase"/>
</dbReference>
<feature type="domain" description="Aminotransferase class V" evidence="1">
    <location>
        <begin position="29"/>
        <end position="389"/>
    </location>
</feature>
<dbReference type="GO" id="GO:0031071">
    <property type="term" value="F:cysteine desulfurase activity"/>
    <property type="evidence" value="ECO:0000318"/>
    <property type="project" value="GO_Central"/>
</dbReference>
<dbReference type="InParanoid" id="A7SK32"/>
<reference evidence="2 3" key="1">
    <citation type="journal article" date="2007" name="Science">
        <title>Sea anemone genome reveals ancestral eumetazoan gene repertoire and genomic organization.</title>
        <authorList>
            <person name="Putnam N.H."/>
            <person name="Srivastava M."/>
            <person name="Hellsten U."/>
            <person name="Dirks B."/>
            <person name="Chapman J."/>
            <person name="Salamov A."/>
            <person name="Terry A."/>
            <person name="Shapiro H."/>
            <person name="Lindquist E."/>
            <person name="Kapitonov V.V."/>
            <person name="Jurka J."/>
            <person name="Genikhovich G."/>
            <person name="Grigoriev I.V."/>
            <person name="Lucas S.M."/>
            <person name="Steele R.E."/>
            <person name="Finnerty J.R."/>
            <person name="Technau U."/>
            <person name="Martindale M.Q."/>
            <person name="Rokhsar D.S."/>
        </authorList>
    </citation>
    <scope>NUCLEOTIDE SEQUENCE [LARGE SCALE GENOMIC DNA]</scope>
    <source>
        <strain evidence="3">CH2 X CH6</strain>
    </source>
</reference>
<name>A7SK32_NEMVE</name>
<dbReference type="STRING" id="45351.A7SK32"/>
<dbReference type="EMBL" id="DS469683">
    <property type="protein sequence ID" value="EDO35942.1"/>
    <property type="molecule type" value="Genomic_DNA"/>
</dbReference>
<protein>
    <recommendedName>
        <fullName evidence="1">Aminotransferase class V domain-containing protein</fullName>
    </recommendedName>
</protein>
<dbReference type="Pfam" id="PF00266">
    <property type="entry name" value="Aminotran_5"/>
    <property type="match status" value="1"/>
</dbReference>
<dbReference type="Proteomes" id="UP000001593">
    <property type="component" value="Unassembled WGS sequence"/>
</dbReference>
<dbReference type="InterPro" id="IPR015422">
    <property type="entry name" value="PyrdxlP-dep_Trfase_small"/>
</dbReference>
<evidence type="ECO:0000313" key="3">
    <source>
        <dbReference type="Proteomes" id="UP000001593"/>
    </source>
</evidence>
<gene>
    <name evidence="2" type="ORF">NEMVEDRAFT_v1g121164</name>
</gene>
<accession>A7SK32</accession>
<keyword evidence="3" id="KW-1185">Reference proteome</keyword>
<dbReference type="AlphaFoldDB" id="A7SK32"/>
<sequence length="465" mass="51951">MPPLLEFINANVIGWDTVFNGPYGKKQVVYCDYTASGKPLRFIEDYIQNYVYAFYANTHTTTTTTSRQTTKFRNEAREIIKKCVNASAEDRVIFVGSGTTSAIHKLIHVLELEGEKAKKTAVFVGPFEHHSNILPWKETGAKIVRIRDNDHGTVDMAMLEREFKVNRHKDYTIFTAFSAASNVTGILTDTKAVSEMCHKYGGLAFWDYASASPYITINMNATPTGYMDAVVLSPHKFVGGVGTPGVLIAKKSVFTNKVPDGCGGGTVLFVTRDTHLYLKDIEAREEGGTPAIVESIRAGMVFQLKQSVGPSLIEQREDELCRKAFEVWRKNSCLEILGSDKARRLPIFSFIVYHKDSGKLLHHNFVSVLLNDLYGIQARGGCACAGPYAWDLLGVSESLAKQFSWFMEEHHGENVEAKLQVPLEIMKPGFARINLPYFMDDETVHYVLEAVDMVATHGWKLLPQV</sequence>